<gene>
    <name evidence="2" type="ORF">GCM10008956_03840</name>
</gene>
<feature type="chain" id="PRO_5034915618" description="Ig-like domain-containing protein" evidence="1">
    <location>
        <begin position="19"/>
        <end position="1453"/>
    </location>
</feature>
<dbReference type="PROSITE" id="PS51257">
    <property type="entry name" value="PROKAR_LIPOPROTEIN"/>
    <property type="match status" value="1"/>
</dbReference>
<reference evidence="3" key="1">
    <citation type="journal article" date="2019" name="Int. J. Syst. Evol. Microbiol.">
        <title>The Global Catalogue of Microorganisms (GCM) 10K type strain sequencing project: providing services to taxonomists for standard genome sequencing and annotation.</title>
        <authorList>
            <consortium name="The Broad Institute Genomics Platform"/>
            <consortium name="The Broad Institute Genome Sequencing Center for Infectious Disease"/>
            <person name="Wu L."/>
            <person name="Ma J."/>
        </authorList>
    </citation>
    <scope>NUCLEOTIDE SEQUENCE [LARGE SCALE GENOMIC DNA]</scope>
    <source>
        <strain evidence="3">JCM 31047</strain>
    </source>
</reference>
<dbReference type="Pfam" id="PF17957">
    <property type="entry name" value="Big_7"/>
    <property type="match status" value="5"/>
</dbReference>
<dbReference type="InterPro" id="IPR013783">
    <property type="entry name" value="Ig-like_fold"/>
</dbReference>
<evidence type="ECO:0000256" key="1">
    <source>
        <dbReference type="SAM" id="SignalP"/>
    </source>
</evidence>
<keyword evidence="3" id="KW-1185">Reference proteome</keyword>
<accession>A0A8H9GIH9</accession>
<evidence type="ECO:0000313" key="3">
    <source>
        <dbReference type="Proteomes" id="UP000600547"/>
    </source>
</evidence>
<evidence type="ECO:0008006" key="4">
    <source>
        <dbReference type="Google" id="ProtNLM"/>
    </source>
</evidence>
<protein>
    <recommendedName>
        <fullName evidence="4">Ig-like domain-containing protein</fullName>
    </recommendedName>
</protein>
<dbReference type="Proteomes" id="UP000600547">
    <property type="component" value="Unassembled WGS sequence"/>
</dbReference>
<keyword evidence="1" id="KW-0732">Signal</keyword>
<proteinExistence type="predicted"/>
<comment type="caution">
    <text evidence="2">The sequence shown here is derived from an EMBL/GenBank/DDBJ whole genome shotgun (WGS) entry which is preliminary data.</text>
</comment>
<sequence>MKTARNPLLLLLTGTLVACGGGTTPAATNTPPSVSVKSDGRAITANTYLRAGSAVQIAATDPDVGGSITKVTYAIDGGARVSLTPAASITLPVGNLRGGQHDLAVDATDNQNATTSIKVPFLIDAAAPTITQLILNGQAAAATTTYTVGDAVLLDIAARDTRGDAANTAGPVTAIRVYENGSLVKSGSGGTLNVDLSKTAAGAARAAGTSVITVEVEDSVGYVTTRTLTLTFNAATDNGGAVAPTFTWLSPASDFVKGGGSVTLRATATRNGQDLSSQIVYTATCGTISGNVWTLGADCADGSKQSVTATVTDGGRSFSSPARVITVDASDPTVQITSPQQGQSFTQNPIKISVTGTDAVSGLDRILVEASRDGGASYTQVGVVTAASGDVTWAPMNGTYTLRATATDKTGRTSSSTLDGIKVNLTSSDATPPAVTLAPLPTTPQRATVTVTATATDTDSGVAKVDLYDGGTLITSNATGINGKYTFSVDTTKLSDGTHTLRAVAFDNAGLSSETSVTLTVDNTAPAVNWVSPADGAITGGTVTLNATTNEGTVTYTVDGTPLSGNTVTFQRDGAHTITATATDAAGNRTVNSIRVTSDATKPTVQITSPTQNQMFTSSPVSISVIGQDGETGLANIKVYANDGVTDELISTLGAAGTVTWYPRKTDGTPYTIRAVATDRAGNTSDAAQVGNIQVKTASKLIASPAVTITPPAAAPRGSTYSANARLYVRGPLTVQATATTDAPSLTQAEFQIDGQTLTSTTTAPGTPTFNFDFDTLNEGLHDVGVRFTDSVGTTGISKTSVYVDKTAPVITWNTPASGALSNTDVTLSATAQDNASGVKGSVTYTESGQPITSPVTSEGLHTVTATATDNVDNVATRTVSFTIDKTAPVVVPGLPATTQEFNTAPVTLTATATDNLSGVASMELLVGQSGQPLTTLGQQSGASYSAVFTPTQTGTYDVRYVARDVAGNVTSSVTRSFRYSVTTAPAEQAPAPVLDVVGSAPFSGNMAVNVSGNFDAASQVDRMILQITDSKGVVDNSTYVTTQARATFSVDTTRFANGPLKLQVIAYTKTGLRGLSGEISVQVQNLTSPDFRVVSPSDGATVNTPSVPVQLTLTKRSADYTITQPIQVELLDYRGVTVAQTTLSTTDSAVCSGNTESLTCTTSFDVAALPADTYIIRARTTVQVDPAGANVTRLLETSSRFTHNTVSVLPPASTIRFPAITETQKPGQLDSLSGVLISVSDNTGVKVVEARVVGPFDATRPLTLNGTTQCADSLPVTGRASVDVLLLNYGYDTPILSGNVVLGNLDIDGSAYVPDNNPNERYDLRVTVQDTEGNRNIQCIPVTINRAAIRAARPTYSLSTVKEASTVSGALNYTAGTWQLAGAANRSRAAALLYFNGIQQNISFNNDFTGSVSYKIAFGDPGTYQVVWLVEDMTTGIVTSVAGEVVSVTRNP</sequence>
<dbReference type="Gene3D" id="2.60.40.10">
    <property type="entry name" value="Immunoglobulins"/>
    <property type="match status" value="7"/>
</dbReference>
<feature type="signal peptide" evidence="1">
    <location>
        <begin position="1"/>
        <end position="18"/>
    </location>
</feature>
<dbReference type="RefSeq" id="WP_189062433.1">
    <property type="nucleotide sequence ID" value="NZ_BMQG01000001.1"/>
</dbReference>
<name>A0A8H9GIH9_9DEIO</name>
<evidence type="ECO:0000313" key="2">
    <source>
        <dbReference type="EMBL" id="GGM30955.1"/>
    </source>
</evidence>
<organism evidence="2 3">
    <name type="scientific">Deinococcus arenae</name>
    <dbReference type="NCBI Taxonomy" id="1452751"/>
    <lineage>
        <taxon>Bacteria</taxon>
        <taxon>Thermotogati</taxon>
        <taxon>Deinococcota</taxon>
        <taxon>Deinococci</taxon>
        <taxon>Deinococcales</taxon>
        <taxon>Deinococcaceae</taxon>
        <taxon>Deinococcus</taxon>
    </lineage>
</organism>
<dbReference type="EMBL" id="BMQG01000001">
    <property type="protein sequence ID" value="GGM30955.1"/>
    <property type="molecule type" value="Genomic_DNA"/>
</dbReference>